<feature type="region of interest" description="Disordered" evidence="1">
    <location>
        <begin position="516"/>
        <end position="565"/>
    </location>
</feature>
<evidence type="ECO:0000259" key="2">
    <source>
        <dbReference type="PROSITE" id="PS00036"/>
    </source>
</evidence>
<feature type="compositionally biased region" description="Low complexity" evidence="1">
    <location>
        <begin position="413"/>
        <end position="441"/>
    </location>
</feature>
<evidence type="ECO:0000313" key="4">
    <source>
        <dbReference type="Proteomes" id="UP000030693"/>
    </source>
</evidence>
<reference evidence="3" key="1">
    <citation type="submission" date="2013-04" db="EMBL/GenBank/DDBJ databases">
        <title>The Genome Sequence of Fonticula alba ATCC 38817.</title>
        <authorList>
            <consortium name="The Broad Institute Genomics Platform"/>
            <person name="Russ C."/>
            <person name="Cuomo C."/>
            <person name="Burger G."/>
            <person name="Gray M.W."/>
            <person name="Holland P.W.H."/>
            <person name="King N."/>
            <person name="Lang F.B.F."/>
            <person name="Roger A.J."/>
            <person name="Ruiz-Trillo I."/>
            <person name="Brown M."/>
            <person name="Walker B."/>
            <person name="Young S."/>
            <person name="Zeng Q."/>
            <person name="Gargeya S."/>
            <person name="Fitzgerald M."/>
            <person name="Haas B."/>
            <person name="Abouelleil A."/>
            <person name="Allen A.W."/>
            <person name="Alvarado L."/>
            <person name="Arachchi H.M."/>
            <person name="Berlin A.M."/>
            <person name="Chapman S.B."/>
            <person name="Gainer-Dewar J."/>
            <person name="Goldberg J."/>
            <person name="Griggs A."/>
            <person name="Gujja S."/>
            <person name="Hansen M."/>
            <person name="Howarth C."/>
            <person name="Imamovic A."/>
            <person name="Ireland A."/>
            <person name="Larimer J."/>
            <person name="McCowan C."/>
            <person name="Murphy C."/>
            <person name="Pearson M."/>
            <person name="Poon T.W."/>
            <person name="Priest M."/>
            <person name="Roberts A."/>
            <person name="Saif S."/>
            <person name="Shea T."/>
            <person name="Sisk P."/>
            <person name="Sykes S."/>
            <person name="Wortman J."/>
            <person name="Nusbaum C."/>
            <person name="Birren B."/>
        </authorList>
    </citation>
    <scope>NUCLEOTIDE SEQUENCE [LARGE SCALE GENOMIC DNA]</scope>
    <source>
        <strain evidence="3">ATCC 38817</strain>
    </source>
</reference>
<feature type="compositionally biased region" description="Polar residues" evidence="1">
    <location>
        <begin position="42"/>
        <end position="53"/>
    </location>
</feature>
<dbReference type="Proteomes" id="UP000030693">
    <property type="component" value="Unassembled WGS sequence"/>
</dbReference>
<feature type="region of interest" description="Disordered" evidence="1">
    <location>
        <begin position="648"/>
        <end position="694"/>
    </location>
</feature>
<gene>
    <name evidence="3" type="ORF">H696_03779</name>
</gene>
<feature type="compositionally biased region" description="Low complexity" evidence="1">
    <location>
        <begin position="648"/>
        <end position="662"/>
    </location>
</feature>
<name>A0A058Z743_FONAL</name>
<feature type="region of interest" description="Disordered" evidence="1">
    <location>
        <begin position="117"/>
        <end position="341"/>
    </location>
</feature>
<evidence type="ECO:0000256" key="1">
    <source>
        <dbReference type="SAM" id="MobiDB-lite"/>
    </source>
</evidence>
<feature type="region of interest" description="Disordered" evidence="1">
    <location>
        <begin position="379"/>
        <end position="466"/>
    </location>
</feature>
<feature type="compositionally biased region" description="Pro residues" evidence="1">
    <location>
        <begin position="210"/>
        <end position="226"/>
    </location>
</feature>
<dbReference type="STRING" id="691883.A0A058Z743"/>
<feature type="compositionally biased region" description="Low complexity" evidence="1">
    <location>
        <begin position="243"/>
        <end position="256"/>
    </location>
</feature>
<organism evidence="3">
    <name type="scientific">Fonticula alba</name>
    <name type="common">Slime mold</name>
    <dbReference type="NCBI Taxonomy" id="691883"/>
    <lineage>
        <taxon>Eukaryota</taxon>
        <taxon>Rotosphaerida</taxon>
        <taxon>Fonticulaceae</taxon>
        <taxon>Fonticula</taxon>
    </lineage>
</organism>
<feature type="domain" description="BZIP" evidence="2">
    <location>
        <begin position="543"/>
        <end position="557"/>
    </location>
</feature>
<accession>A0A058Z743</accession>
<sequence length="1179" mass="116943">MSTSAALPTVVPPSPIHGGAWADESQYSYYQQQASAPARSGHSYSHPTQQPPYQASMHPGHYAPEYPAMSEPDMASVPSVPQLLPSVPASPVPGAGAYAIGTPGPAPEYPNYYAGPAADHHPAAPPAQYPHQPGQQYSQHMMGHYSPPAPGHYPQQHPYAGGSSYSELGTGIASPFNLPMPENPVSSGADAKATLPSQSYPHSHQSSTPQQPPPHPSQPSYPPPPAAGTGGHYALMTPSSYESDSSFAPAGSSPGSYFSSDESPRASAPAPSQGYTTQTYFPPSAAPNAMHDPSEGAYYGGSPSAGHSYGSPSSSDVSGHPGSGHMSASPGHSPPAGHFSPATGVALTPLLPSVPPSLPPIPLPAHLMVGPHRVSIPPKGPAPAATVPGAEPIPAAAPSSSDAWHPVAPGPAPAGQQHSLPPAAGSAASGSPPSGSDSPSGSSPPTPSLGQGAGRSSSLSPPAAAGSISSSTAELVADAVVAAIRVVSGAGGIGGPGAGGPRGALPLLQAKKASDRVLSTGGGSGSAPTPISSAAVSDPATLRRLRNRASAEASRARKAEATARAARESAARATRIAELLADLAAARQRIQDLEAECASLRAAACPGGPGCRAAVGPAPGPLPGPMARGGAPPRAEYAPAAEAAAALSGAPSAAAPPSAVPRMGTLPEDLHSTASDDGSSSASGLSSSSSMSPESDGYFSGWKQGFYVVSLFAFASLLLPWAGNLSSGPGGVPGAPAGMLASLPANTLASGGPGRGDVSAVMPYRPGPLPLDPRVNAPHRPSAKLLPGHPADDADAALANSVYGSPGAGITAYDTMQSYLSAFQANLSEPLLCDQGCVCSAACVELIQQGLPTPLGSIGPGPSGSMALGIPEGGPGSLVGGLTLSAAGEQLATDLFLGASGLDAAMATLPGNASDVAGGRSLALPAPPGTRALALPGLAAASTGSLPPQPATGGASFGRPHAALSMTELFGWFAGRNMSAEMGTDGQVGANGLWASFTSSLPATGADNPPAHVLSLVNGQQPTGMPSNEGPTTTTPACARPTIYAVAPAGGLTFVPIQPSGTGQAPGGSQTTPEDLLMAGDLHAPSVDAFFSTPDGEERMDDGDGTAPRGRQLVPLVHSSAGPGASGVSPGPPMMKFLFNDHAGVFEFECQLHSIRAFPHQNASSTSPGLHHFHALNHQ</sequence>
<dbReference type="GeneID" id="20528504"/>
<feature type="compositionally biased region" description="Low complexity" evidence="1">
    <location>
        <begin position="672"/>
        <end position="694"/>
    </location>
</feature>
<feature type="compositionally biased region" description="Basic and acidic residues" evidence="1">
    <location>
        <begin position="554"/>
        <end position="565"/>
    </location>
</feature>
<dbReference type="InterPro" id="IPR004827">
    <property type="entry name" value="bZIP"/>
</dbReference>
<dbReference type="GO" id="GO:0003700">
    <property type="term" value="F:DNA-binding transcription factor activity"/>
    <property type="evidence" value="ECO:0007669"/>
    <property type="project" value="InterPro"/>
</dbReference>
<dbReference type="RefSeq" id="XP_009495912.1">
    <property type="nucleotide sequence ID" value="XM_009497637.1"/>
</dbReference>
<feature type="compositionally biased region" description="Low complexity" evidence="1">
    <location>
        <begin position="526"/>
        <end position="535"/>
    </location>
</feature>
<feature type="compositionally biased region" description="Low complexity" evidence="1">
    <location>
        <begin position="295"/>
        <end position="325"/>
    </location>
</feature>
<dbReference type="AlphaFoldDB" id="A0A058Z743"/>
<protein>
    <recommendedName>
        <fullName evidence="2">BZIP domain-containing protein</fullName>
    </recommendedName>
</protein>
<dbReference type="PROSITE" id="PS00036">
    <property type="entry name" value="BZIP_BASIC"/>
    <property type="match status" value="1"/>
</dbReference>
<proteinExistence type="predicted"/>
<dbReference type="EMBL" id="KB932206">
    <property type="protein sequence ID" value="KCV69347.1"/>
    <property type="molecule type" value="Genomic_DNA"/>
</dbReference>
<dbReference type="OMA" id="WHSTPSW"/>
<feature type="region of interest" description="Disordered" evidence="1">
    <location>
        <begin position="30"/>
        <end position="64"/>
    </location>
</feature>
<feature type="compositionally biased region" description="Low complexity" evidence="1">
    <location>
        <begin position="196"/>
        <end position="209"/>
    </location>
</feature>
<feature type="compositionally biased region" description="Low complexity" evidence="1">
    <location>
        <begin position="388"/>
        <end position="406"/>
    </location>
</feature>
<evidence type="ECO:0000313" key="3">
    <source>
        <dbReference type="EMBL" id="KCV69347.1"/>
    </source>
</evidence>
<feature type="compositionally biased region" description="Low complexity" evidence="1">
    <location>
        <begin position="454"/>
        <end position="466"/>
    </location>
</feature>
<keyword evidence="4" id="KW-1185">Reference proteome</keyword>